<dbReference type="RefSeq" id="WP_194033642.1">
    <property type="nucleotide sequence ID" value="NZ_CP063657.1"/>
</dbReference>
<evidence type="ECO:0000259" key="2">
    <source>
        <dbReference type="Pfam" id="PF13628"/>
    </source>
</evidence>
<feature type="domain" description="DUF4142" evidence="2">
    <location>
        <begin position="44"/>
        <end position="182"/>
    </location>
</feature>
<dbReference type="InterPro" id="IPR012347">
    <property type="entry name" value="Ferritin-like"/>
</dbReference>
<protein>
    <submittedName>
        <fullName evidence="3">DUF4142 domain-containing protein</fullName>
    </submittedName>
</protein>
<accession>A0A7S6UIV4</accession>
<dbReference type="Pfam" id="PF13628">
    <property type="entry name" value="DUF4142"/>
    <property type="match status" value="1"/>
</dbReference>
<feature type="signal peptide" evidence="1">
    <location>
        <begin position="1"/>
        <end position="18"/>
    </location>
</feature>
<feature type="chain" id="PRO_5045980516" evidence="1">
    <location>
        <begin position="19"/>
        <end position="185"/>
    </location>
</feature>
<dbReference type="PANTHER" id="PTHR38593">
    <property type="entry name" value="BLR2558 PROTEIN"/>
    <property type="match status" value="1"/>
</dbReference>
<gene>
    <name evidence="3" type="ORF">INQ42_06955</name>
</gene>
<evidence type="ECO:0000256" key="1">
    <source>
        <dbReference type="SAM" id="SignalP"/>
    </source>
</evidence>
<dbReference type="PANTHER" id="PTHR38593:SF1">
    <property type="entry name" value="BLR2558 PROTEIN"/>
    <property type="match status" value="1"/>
</dbReference>
<organism evidence="3 4">
    <name type="scientific">Novilysobacter avium</name>
    <dbReference type="NCBI Taxonomy" id="2781023"/>
    <lineage>
        <taxon>Bacteria</taxon>
        <taxon>Pseudomonadati</taxon>
        <taxon>Pseudomonadota</taxon>
        <taxon>Gammaproteobacteria</taxon>
        <taxon>Lysobacterales</taxon>
        <taxon>Lysobacteraceae</taxon>
        <taxon>Novilysobacter</taxon>
    </lineage>
</organism>
<dbReference type="Gene3D" id="1.20.1260.10">
    <property type="match status" value="1"/>
</dbReference>
<dbReference type="Proteomes" id="UP000593932">
    <property type="component" value="Chromosome"/>
</dbReference>
<dbReference type="EMBL" id="CP063657">
    <property type="protein sequence ID" value="QOW21045.1"/>
    <property type="molecule type" value="Genomic_DNA"/>
</dbReference>
<dbReference type="PROSITE" id="PS51257">
    <property type="entry name" value="PROKAR_LIPOPROTEIN"/>
    <property type="match status" value="1"/>
</dbReference>
<keyword evidence="1" id="KW-0732">Signal</keyword>
<sequence>MSRSASLVIVALTVFAFAACTRAPMPPDRTTTASTADTTVAPGETVAQLIAFDQQAVAMAEQARQHEQLDQGVADLAEQISMHHRRNMTQTRALGDAEALDVNDTPAVRNQRVEEEKRLKALAELDPDAYQRGYLDAVIETHEQALEWIGERLEATDNDAIRKHLERTRDNYDEHMKAAMALRDK</sequence>
<evidence type="ECO:0000313" key="3">
    <source>
        <dbReference type="EMBL" id="QOW21045.1"/>
    </source>
</evidence>
<reference evidence="3 4" key="1">
    <citation type="submission" date="2020-10" db="EMBL/GenBank/DDBJ databases">
        <title>complete genome sequencing of Lysobacter sp. H23M41.</title>
        <authorList>
            <person name="Bae J.-W."/>
            <person name="Lee S.-Y."/>
        </authorList>
    </citation>
    <scope>NUCLEOTIDE SEQUENCE [LARGE SCALE GENOMIC DNA]</scope>
    <source>
        <strain evidence="3 4">H23M41</strain>
    </source>
</reference>
<dbReference type="InterPro" id="IPR025419">
    <property type="entry name" value="DUF4142"/>
</dbReference>
<keyword evidence="4" id="KW-1185">Reference proteome</keyword>
<evidence type="ECO:0000313" key="4">
    <source>
        <dbReference type="Proteomes" id="UP000593932"/>
    </source>
</evidence>
<proteinExistence type="predicted"/>
<name>A0A7S6UIV4_9GAMM</name>